<evidence type="ECO:0000313" key="2">
    <source>
        <dbReference type="EMBL" id="MDQ0581532.1"/>
    </source>
</evidence>
<protein>
    <submittedName>
        <fullName evidence="2">Uncharacterized protein</fullName>
    </submittedName>
</protein>
<evidence type="ECO:0000256" key="1">
    <source>
        <dbReference type="SAM" id="MobiDB-lite"/>
    </source>
</evidence>
<keyword evidence="3" id="KW-1185">Reference proteome</keyword>
<reference evidence="2 3" key="1">
    <citation type="submission" date="2023-07" db="EMBL/GenBank/DDBJ databases">
        <title>Comparative genomics of wheat-associated soil bacteria to identify genetic determinants of phenazine resistance.</title>
        <authorList>
            <person name="Mouncey N."/>
        </authorList>
    </citation>
    <scope>NUCLEOTIDE SEQUENCE [LARGE SCALE GENOMIC DNA]</scope>
    <source>
        <strain evidence="2 3">B2I6</strain>
    </source>
</reference>
<sequence>MEHVDRRGYDARKGCHYRDGRRRAETATPTAGAVPDCLAP</sequence>
<accession>A0ABU0NSK3</accession>
<dbReference type="EMBL" id="JAUSWV010000002">
    <property type="protein sequence ID" value="MDQ0581532.1"/>
    <property type="molecule type" value="Genomic_DNA"/>
</dbReference>
<gene>
    <name evidence="2" type="ORF">QF030_003710</name>
</gene>
<feature type="compositionally biased region" description="Basic and acidic residues" evidence="1">
    <location>
        <begin position="1"/>
        <end position="25"/>
    </location>
</feature>
<comment type="caution">
    <text evidence="2">The sequence shown here is derived from an EMBL/GenBank/DDBJ whole genome shotgun (WGS) entry which is preliminary data.</text>
</comment>
<organism evidence="2 3">
    <name type="scientific">Streptomyces rishiriensis</name>
    <dbReference type="NCBI Taxonomy" id="68264"/>
    <lineage>
        <taxon>Bacteria</taxon>
        <taxon>Bacillati</taxon>
        <taxon>Actinomycetota</taxon>
        <taxon>Actinomycetes</taxon>
        <taxon>Kitasatosporales</taxon>
        <taxon>Streptomycetaceae</taxon>
        <taxon>Streptomyces</taxon>
    </lineage>
</organism>
<feature type="region of interest" description="Disordered" evidence="1">
    <location>
        <begin position="1"/>
        <end position="40"/>
    </location>
</feature>
<dbReference type="Proteomes" id="UP001230654">
    <property type="component" value="Unassembled WGS sequence"/>
</dbReference>
<proteinExistence type="predicted"/>
<name>A0ABU0NSK3_STRRH</name>
<evidence type="ECO:0000313" key="3">
    <source>
        <dbReference type="Proteomes" id="UP001230654"/>
    </source>
</evidence>